<dbReference type="Pfam" id="PF00551">
    <property type="entry name" value="Formyl_trans_N"/>
    <property type="match status" value="1"/>
</dbReference>
<evidence type="ECO:0000256" key="3">
    <source>
        <dbReference type="ARBA" id="ARBA00022679"/>
    </source>
</evidence>
<dbReference type="CDD" id="cd08646">
    <property type="entry name" value="FMT_core_Met-tRNA-FMT_N"/>
    <property type="match status" value="1"/>
</dbReference>
<dbReference type="InterPro" id="IPR002376">
    <property type="entry name" value="Formyl_transf_N"/>
</dbReference>
<dbReference type="PANTHER" id="PTHR11138:SF5">
    <property type="entry name" value="METHIONYL-TRNA FORMYLTRANSFERASE, MITOCHONDRIAL"/>
    <property type="match status" value="1"/>
</dbReference>
<dbReference type="InterPro" id="IPR005793">
    <property type="entry name" value="Formyl_trans_C"/>
</dbReference>
<dbReference type="InterPro" id="IPR011034">
    <property type="entry name" value="Formyl_transferase-like_C_sf"/>
</dbReference>
<dbReference type="SUPFAM" id="SSF53328">
    <property type="entry name" value="Formyltransferase"/>
    <property type="match status" value="1"/>
</dbReference>
<keyword evidence="8" id="KW-1185">Reference proteome</keyword>
<evidence type="ECO:0000313" key="7">
    <source>
        <dbReference type="EMBL" id="KAG2183364.1"/>
    </source>
</evidence>
<dbReference type="GO" id="GO:0004479">
    <property type="term" value="F:methionyl-tRNA formyltransferase activity"/>
    <property type="evidence" value="ECO:0007669"/>
    <property type="project" value="UniProtKB-EC"/>
</dbReference>
<dbReference type="SUPFAM" id="SSF50486">
    <property type="entry name" value="FMT C-terminal domain-like"/>
    <property type="match status" value="1"/>
</dbReference>
<dbReference type="EMBL" id="JAEPQZ010000003">
    <property type="protein sequence ID" value="KAG2183364.1"/>
    <property type="molecule type" value="Genomic_DNA"/>
</dbReference>
<keyword evidence="3" id="KW-0808">Transferase</keyword>
<dbReference type="PANTHER" id="PTHR11138">
    <property type="entry name" value="METHIONYL-TRNA FORMYLTRANSFERASE"/>
    <property type="match status" value="1"/>
</dbReference>
<dbReference type="Gene3D" id="3.40.50.12230">
    <property type="match status" value="1"/>
</dbReference>
<dbReference type="InterPro" id="IPR036477">
    <property type="entry name" value="Formyl_transf_N_sf"/>
</dbReference>
<proteinExistence type="inferred from homology"/>
<comment type="similarity">
    <text evidence="1">Belongs to the Fmt family.</text>
</comment>
<gene>
    <name evidence="7" type="ORF">INT43_006370</name>
</gene>
<accession>A0A8H7Q1J7</accession>
<protein>
    <recommendedName>
        <fullName evidence="2">methionyl-tRNA formyltransferase</fullName>
        <ecNumber evidence="2">2.1.2.9</ecNumber>
    </recommendedName>
</protein>
<dbReference type="OrthoDB" id="10268103at2759"/>
<dbReference type="GO" id="GO:0005739">
    <property type="term" value="C:mitochondrion"/>
    <property type="evidence" value="ECO:0007669"/>
    <property type="project" value="TreeGrafter"/>
</dbReference>
<evidence type="ECO:0000256" key="4">
    <source>
        <dbReference type="ARBA" id="ARBA00022917"/>
    </source>
</evidence>
<sequence length="340" mass="37677">MHIVKFICGRSDHFSGQIEKADSCIKHIELVTSPDRWTGRKLQIRKSMPTKLFAETANIPVHCTPEKSRSLSGWEPPTHFDLGVVVSFGYFVTPAILKSLPLGALNVHPSLLPLYRGASPIQYTIMNRDKVGGVTVQELDDKAWDAGRILAQSEVDLVKEPPQSYTDLRDRLSTIGAKMLVETIQNLEQRKANAIVQDTSLVTKAPKIKPELRQIDFVAMEAADIEALFRAIGQQSPLLTTFSLLPDKSKATINNKKVNLQLHNIFIPDQSVLNSRSNKMLPGTIAYDPHSKAIHVLCKNGTIIGATRLKAENKSETSAEDFCNGYGLKKGDHGLFERSI</sequence>
<name>A0A8H7Q1J7_MORIS</name>
<dbReference type="AlphaFoldDB" id="A0A8H7Q1J7"/>
<feature type="domain" description="Formyl transferase N-terminal" evidence="5">
    <location>
        <begin position="1"/>
        <end position="184"/>
    </location>
</feature>
<evidence type="ECO:0000256" key="1">
    <source>
        <dbReference type="ARBA" id="ARBA00010699"/>
    </source>
</evidence>
<dbReference type="Proteomes" id="UP000654370">
    <property type="component" value="Unassembled WGS sequence"/>
</dbReference>
<keyword evidence="4" id="KW-0648">Protein biosynthesis</keyword>
<dbReference type="Pfam" id="PF02911">
    <property type="entry name" value="Formyl_trans_C"/>
    <property type="match status" value="1"/>
</dbReference>
<dbReference type="EC" id="2.1.2.9" evidence="2"/>
<organism evidence="7 8">
    <name type="scientific">Mortierella isabellina</name>
    <name type="common">Filamentous fungus</name>
    <name type="synonym">Umbelopsis isabellina</name>
    <dbReference type="NCBI Taxonomy" id="91625"/>
    <lineage>
        <taxon>Eukaryota</taxon>
        <taxon>Fungi</taxon>
        <taxon>Fungi incertae sedis</taxon>
        <taxon>Mucoromycota</taxon>
        <taxon>Mucoromycotina</taxon>
        <taxon>Umbelopsidomycetes</taxon>
        <taxon>Umbelopsidales</taxon>
        <taxon>Umbelopsidaceae</taxon>
        <taxon>Umbelopsis</taxon>
    </lineage>
</organism>
<evidence type="ECO:0000313" key="8">
    <source>
        <dbReference type="Proteomes" id="UP000654370"/>
    </source>
</evidence>
<evidence type="ECO:0000259" key="6">
    <source>
        <dbReference type="Pfam" id="PF02911"/>
    </source>
</evidence>
<comment type="caution">
    <text evidence="7">The sequence shown here is derived from an EMBL/GenBank/DDBJ whole genome shotgun (WGS) entry which is preliminary data.</text>
</comment>
<dbReference type="InterPro" id="IPR041711">
    <property type="entry name" value="Met-tRNA-FMT_N"/>
</dbReference>
<evidence type="ECO:0000256" key="2">
    <source>
        <dbReference type="ARBA" id="ARBA00012261"/>
    </source>
</evidence>
<evidence type="ECO:0000259" key="5">
    <source>
        <dbReference type="Pfam" id="PF00551"/>
    </source>
</evidence>
<feature type="domain" description="Formyl transferase C-terminal" evidence="6">
    <location>
        <begin position="207"/>
        <end position="326"/>
    </location>
</feature>
<reference evidence="7" key="1">
    <citation type="submission" date="2020-12" db="EMBL/GenBank/DDBJ databases">
        <title>Metabolic potential, ecology and presence of endohyphal bacteria is reflected in genomic diversity of Mucoromycotina.</title>
        <authorList>
            <person name="Muszewska A."/>
            <person name="Okrasinska A."/>
            <person name="Steczkiewicz K."/>
            <person name="Drgas O."/>
            <person name="Orlowska M."/>
            <person name="Perlinska-Lenart U."/>
            <person name="Aleksandrzak-Piekarczyk T."/>
            <person name="Szatraj K."/>
            <person name="Zielenkiewicz U."/>
            <person name="Pilsyk S."/>
            <person name="Malc E."/>
            <person name="Mieczkowski P."/>
            <person name="Kruszewska J.S."/>
            <person name="Biernat P."/>
            <person name="Pawlowska J."/>
        </authorList>
    </citation>
    <scope>NUCLEOTIDE SEQUENCE</scope>
    <source>
        <strain evidence="7">WA0000067209</strain>
    </source>
</reference>